<dbReference type="AlphaFoldDB" id="A0A7W7K4L0"/>
<gene>
    <name evidence="2" type="ORF">HNP52_003422</name>
</gene>
<accession>A0A7W7K4L0</accession>
<comment type="caution">
    <text evidence="2">The sequence shown here is derived from an EMBL/GenBank/DDBJ whole genome shotgun (WGS) entry which is preliminary data.</text>
</comment>
<keyword evidence="1" id="KW-0732">Signal</keyword>
<dbReference type="EMBL" id="JACHLN010000003">
    <property type="protein sequence ID" value="MBB4840330.1"/>
    <property type="molecule type" value="Genomic_DNA"/>
</dbReference>
<evidence type="ECO:0000313" key="3">
    <source>
        <dbReference type="Proteomes" id="UP000575241"/>
    </source>
</evidence>
<feature type="signal peptide" evidence="1">
    <location>
        <begin position="1"/>
        <end position="19"/>
    </location>
</feature>
<keyword evidence="3" id="KW-1185">Reference proteome</keyword>
<organism evidence="2 3">
    <name type="scientific">Sphingomonas kyeonggiensis</name>
    <dbReference type="NCBI Taxonomy" id="1268553"/>
    <lineage>
        <taxon>Bacteria</taxon>
        <taxon>Pseudomonadati</taxon>
        <taxon>Pseudomonadota</taxon>
        <taxon>Alphaproteobacteria</taxon>
        <taxon>Sphingomonadales</taxon>
        <taxon>Sphingomonadaceae</taxon>
        <taxon>Sphingomonas</taxon>
    </lineage>
</organism>
<protein>
    <submittedName>
        <fullName evidence="2">Uncharacterized protein</fullName>
    </submittedName>
</protein>
<proteinExistence type="predicted"/>
<name>A0A7W7K4L0_9SPHN</name>
<reference evidence="2 3" key="1">
    <citation type="submission" date="2020-08" db="EMBL/GenBank/DDBJ databases">
        <title>Functional genomics of gut bacteria from endangered species of beetles.</title>
        <authorList>
            <person name="Carlos-Shanley C."/>
        </authorList>
    </citation>
    <scope>NUCLEOTIDE SEQUENCE [LARGE SCALE GENOMIC DNA]</scope>
    <source>
        <strain evidence="2 3">S00224</strain>
    </source>
</reference>
<evidence type="ECO:0000256" key="1">
    <source>
        <dbReference type="SAM" id="SignalP"/>
    </source>
</evidence>
<dbReference type="Proteomes" id="UP000575241">
    <property type="component" value="Unassembled WGS sequence"/>
</dbReference>
<evidence type="ECO:0000313" key="2">
    <source>
        <dbReference type="EMBL" id="MBB4840330.1"/>
    </source>
</evidence>
<dbReference type="RefSeq" id="WP_184168801.1">
    <property type="nucleotide sequence ID" value="NZ_JACHLN010000003.1"/>
</dbReference>
<feature type="chain" id="PRO_5031205567" evidence="1">
    <location>
        <begin position="20"/>
        <end position="157"/>
    </location>
</feature>
<sequence length="157" mass="16727">MSAVSASFVALLSASQARADDFVVLNSPGYRTVVVADLNTLERSGDELRVGIFVFPRTGSGADMLQAAAVMRCGKNIMNSDRTAYYDVTIAQGRLDGLRLIREEVSNFDGNTGTQYGLDNSVYAALLPLCSGTPTSARREKGDENGVVGKLAPEFVP</sequence>